<feature type="domain" description="Phage head morphogenesis" evidence="2">
    <location>
        <begin position="109"/>
        <end position="202"/>
    </location>
</feature>
<gene>
    <name evidence="3" type="ORF">EVA_16088</name>
</gene>
<protein>
    <submittedName>
        <fullName evidence="3">Protein containing Phage putative head morphogenesis protein, SPP1 gp7 domain protein</fullName>
    </submittedName>
</protein>
<feature type="region of interest" description="Disordered" evidence="1">
    <location>
        <begin position="206"/>
        <end position="233"/>
    </location>
</feature>
<evidence type="ECO:0000256" key="1">
    <source>
        <dbReference type="SAM" id="MobiDB-lite"/>
    </source>
</evidence>
<sequence length="481" mass="56137">MNDLYQNKGEEVQTSFSFSSDVLAKALQRIYSQKMDVEGEIEPNLFHEICRILDDAAADGVAQSEGKQMDDFLQQLQTNNEVFAAFKVHRIQRDMARLLLDSNGTLKPFEKWVQEVTPIASHQVRHWLQTEYDTAVLRAHQAADWQQFLRERDVLPNLKWMPSTSLHPGADHRPFWNTIRPIDDPFWSKHRPGDRWNCKCDLTATDEEPTQLPDEDDNSKPQPGLDNNPGTDGILFSDSHPYFPNDCRHCAFYKPGFKGRVRNLFTNRSKDCYHCRGIRQTLENTIEKERIKANKAEYQRLLKDENYTDVVFNKKTGGLKATHVGHITHDTPKAERFFEGLTSSDLERECQDQLVAMGHKALFCDESKKKKGQQLPALDMIMDDRLMDIRSVTGKGWYSNIFVSKNDQLRRFNKREDLQDKANSLCLYFHNPELFNEEKMKKSINYFRFYRDKSGNLIDKDLKHIFCVIKGRTEIIRYDIE</sequence>
<accession>J9FLL5</accession>
<comment type="caution">
    <text evidence="3">The sequence shown here is derived from an EMBL/GenBank/DDBJ whole genome shotgun (WGS) entry which is preliminary data.</text>
</comment>
<dbReference type="AlphaFoldDB" id="J9FLL5"/>
<dbReference type="Pfam" id="PF04233">
    <property type="entry name" value="Phage_Mu_F"/>
    <property type="match status" value="1"/>
</dbReference>
<dbReference type="EMBL" id="AMCI01005605">
    <property type="protein sequence ID" value="EJW95806.1"/>
    <property type="molecule type" value="Genomic_DNA"/>
</dbReference>
<proteinExistence type="predicted"/>
<dbReference type="InterPro" id="IPR006528">
    <property type="entry name" value="Phage_head_morphogenesis_dom"/>
</dbReference>
<evidence type="ECO:0000259" key="2">
    <source>
        <dbReference type="Pfam" id="PF04233"/>
    </source>
</evidence>
<reference evidence="3" key="1">
    <citation type="journal article" date="2012" name="PLoS ONE">
        <title>Gene sets for utilization of primary and secondary nutrition supplies in the distal gut of endangered iberian lynx.</title>
        <authorList>
            <person name="Alcaide M."/>
            <person name="Messina E."/>
            <person name="Richter M."/>
            <person name="Bargiela R."/>
            <person name="Peplies J."/>
            <person name="Huws S.A."/>
            <person name="Newbold C.J."/>
            <person name="Golyshin P.N."/>
            <person name="Simon M.A."/>
            <person name="Lopez G."/>
            <person name="Yakimov M.M."/>
            <person name="Ferrer M."/>
        </authorList>
    </citation>
    <scope>NUCLEOTIDE SEQUENCE</scope>
</reference>
<organism evidence="3">
    <name type="scientific">gut metagenome</name>
    <dbReference type="NCBI Taxonomy" id="749906"/>
    <lineage>
        <taxon>unclassified sequences</taxon>
        <taxon>metagenomes</taxon>
        <taxon>organismal metagenomes</taxon>
    </lineage>
</organism>
<name>J9FLL5_9ZZZZ</name>
<evidence type="ECO:0000313" key="3">
    <source>
        <dbReference type="EMBL" id="EJW95806.1"/>
    </source>
</evidence>
<feature type="compositionally biased region" description="Acidic residues" evidence="1">
    <location>
        <begin position="206"/>
        <end position="217"/>
    </location>
</feature>